<name>A0A2H0BX70_9BACT</name>
<comment type="caution">
    <text evidence="1">The sequence shown here is derived from an EMBL/GenBank/DDBJ whole genome shotgun (WGS) entry which is preliminary data.</text>
</comment>
<evidence type="ECO:0000313" key="2">
    <source>
        <dbReference type="Proteomes" id="UP000231021"/>
    </source>
</evidence>
<dbReference type="Proteomes" id="UP000231021">
    <property type="component" value="Unassembled WGS sequence"/>
</dbReference>
<proteinExistence type="predicted"/>
<dbReference type="AlphaFoldDB" id="A0A2H0BX70"/>
<organism evidence="1 2">
    <name type="scientific">Candidatus Roizmanbacteria bacterium CG22_combo_CG10-13_8_21_14_all_35_9</name>
    <dbReference type="NCBI Taxonomy" id="1974861"/>
    <lineage>
        <taxon>Bacteria</taxon>
        <taxon>Candidatus Roizmaniibacteriota</taxon>
    </lineage>
</organism>
<feature type="non-terminal residue" evidence="1">
    <location>
        <position position="76"/>
    </location>
</feature>
<protein>
    <submittedName>
        <fullName evidence="1">Uncharacterized protein</fullName>
    </submittedName>
</protein>
<accession>A0A2H0BX70</accession>
<dbReference type="EMBL" id="PCTB01000101">
    <property type="protein sequence ID" value="PIP62277.1"/>
    <property type="molecule type" value="Genomic_DNA"/>
</dbReference>
<gene>
    <name evidence="1" type="ORF">COW98_04945</name>
</gene>
<evidence type="ECO:0000313" key="1">
    <source>
        <dbReference type="EMBL" id="PIP62277.1"/>
    </source>
</evidence>
<reference evidence="1 2" key="1">
    <citation type="submission" date="2017-09" db="EMBL/GenBank/DDBJ databases">
        <title>Depth-based differentiation of microbial function through sediment-hosted aquifers and enrichment of novel symbionts in the deep terrestrial subsurface.</title>
        <authorList>
            <person name="Probst A.J."/>
            <person name="Ladd B."/>
            <person name="Jarett J.K."/>
            <person name="Geller-Mcgrath D.E."/>
            <person name="Sieber C.M."/>
            <person name="Emerson J.B."/>
            <person name="Anantharaman K."/>
            <person name="Thomas B.C."/>
            <person name="Malmstrom R."/>
            <person name="Stieglmeier M."/>
            <person name="Klingl A."/>
            <person name="Woyke T."/>
            <person name="Ryan C.M."/>
            <person name="Banfield J.F."/>
        </authorList>
    </citation>
    <scope>NUCLEOTIDE SEQUENCE [LARGE SCALE GENOMIC DNA]</scope>
    <source>
        <strain evidence="1">CG22_combo_CG10-13_8_21_14_all_35_9</strain>
    </source>
</reference>
<sequence length="76" mass="9014">MEARVIPTNGARENRRQNWNGIKFFDGKSLPQHHVLFQQVETITVDQLREEMKVWRPEETVEAGKIFFYQGRVNIV</sequence>